<feature type="non-terminal residue" evidence="2">
    <location>
        <position position="1"/>
    </location>
</feature>
<reference evidence="2" key="1">
    <citation type="submission" date="2013-07" db="EMBL/GenBank/DDBJ databases">
        <authorList>
            <person name="Geib S."/>
        </authorList>
    </citation>
    <scope>NUCLEOTIDE SEQUENCE</scope>
</reference>
<organism evidence="2">
    <name type="scientific">Ceratitis capitata</name>
    <name type="common">Mediterranean fruit fly</name>
    <name type="synonym">Tephritis capitata</name>
    <dbReference type="NCBI Taxonomy" id="7213"/>
    <lineage>
        <taxon>Eukaryota</taxon>
        <taxon>Metazoa</taxon>
        <taxon>Ecdysozoa</taxon>
        <taxon>Arthropoda</taxon>
        <taxon>Hexapoda</taxon>
        <taxon>Insecta</taxon>
        <taxon>Pterygota</taxon>
        <taxon>Neoptera</taxon>
        <taxon>Endopterygota</taxon>
        <taxon>Diptera</taxon>
        <taxon>Brachycera</taxon>
        <taxon>Muscomorpha</taxon>
        <taxon>Tephritoidea</taxon>
        <taxon>Tephritidae</taxon>
        <taxon>Ceratitis</taxon>
        <taxon>Ceratitis</taxon>
    </lineage>
</organism>
<accession>W8CDY0</accession>
<dbReference type="AlphaFoldDB" id="W8CDY0"/>
<sequence length="367" mass="41255">HHHHHHHHTTTQHNSTITTTTTETAATRDESCIFETYSSNSSCNGCQNDAHSSKRNSNGSNQHTTTDHDRHEGHTHTCGCVLAHKQRQQEQQQRRRCYSNASALSQQPDLVRDLQCVNTNSAPSSPCALSESLESPDDISKDYLSRARRLFHWRSLKSQRGRVQVQKCHAIPAQSQLSITATRTFNNHNSGQSCAAPRATPIIIVENYDHRNVQQVRTNRVMHPHTGYAAWGHTADESTTELRCAKKKRNVNRVVPQSAHVAGGQRPFSDTATPTHVRMSEYLRRSLRMSRIFKRSHSHGENSTQTVLESKEQACAQRTPVAGTGSALCGTALKIHNKMKQEKLKEEKRTRSMETDEDHASPTCVTQ</sequence>
<feature type="compositionally biased region" description="Low complexity" evidence="1">
    <location>
        <begin position="11"/>
        <end position="22"/>
    </location>
</feature>
<proteinExistence type="evidence at transcript level"/>
<evidence type="ECO:0000256" key="1">
    <source>
        <dbReference type="SAM" id="MobiDB-lite"/>
    </source>
</evidence>
<feature type="region of interest" description="Disordered" evidence="1">
    <location>
        <begin position="1"/>
        <end position="22"/>
    </location>
</feature>
<feature type="region of interest" description="Disordered" evidence="1">
    <location>
        <begin position="337"/>
        <end position="367"/>
    </location>
</feature>
<feature type="compositionally biased region" description="Polar residues" evidence="1">
    <location>
        <begin position="39"/>
        <end position="64"/>
    </location>
</feature>
<feature type="compositionally biased region" description="Basic and acidic residues" evidence="1">
    <location>
        <begin position="339"/>
        <end position="360"/>
    </location>
</feature>
<feature type="compositionally biased region" description="Basic and acidic residues" evidence="1">
    <location>
        <begin position="65"/>
        <end position="75"/>
    </location>
</feature>
<feature type="compositionally biased region" description="Basic residues" evidence="1">
    <location>
        <begin position="1"/>
        <end position="10"/>
    </location>
</feature>
<reference evidence="2" key="2">
    <citation type="journal article" date="2014" name="BMC Genomics">
        <title>A genomic perspective to assessing quality of mass-reared SIT flies used in Mediterranean fruit fly (Ceratitis capitata) eradication in California.</title>
        <authorList>
            <person name="Calla B."/>
            <person name="Hall B."/>
            <person name="Hou S."/>
            <person name="Geib S.M."/>
        </authorList>
    </citation>
    <scope>NUCLEOTIDE SEQUENCE</scope>
</reference>
<feature type="region of interest" description="Disordered" evidence="1">
    <location>
        <begin position="39"/>
        <end position="75"/>
    </location>
</feature>
<name>W8CDY0_CERCA</name>
<protein>
    <submittedName>
        <fullName evidence="2">Uncharacterized protein</fullName>
    </submittedName>
</protein>
<dbReference type="EMBL" id="GAMC01001161">
    <property type="protein sequence ID" value="JAC05395.1"/>
    <property type="molecule type" value="mRNA"/>
</dbReference>
<evidence type="ECO:0000313" key="2">
    <source>
        <dbReference type="EMBL" id="JAC05395.1"/>
    </source>
</evidence>